<feature type="transmembrane region" description="Helical" evidence="6">
    <location>
        <begin position="40"/>
        <end position="57"/>
    </location>
</feature>
<keyword evidence="2" id="KW-1003">Cell membrane</keyword>
<keyword evidence="5 6" id="KW-0472">Membrane</keyword>
<protein>
    <submittedName>
        <fullName evidence="7">Lysylphosphatidylglycerol synthase transmembrane domain-containing protein</fullName>
    </submittedName>
</protein>
<feature type="transmembrane region" description="Helical" evidence="6">
    <location>
        <begin position="126"/>
        <end position="158"/>
    </location>
</feature>
<name>A0ABV4K3Z6_9BACT</name>
<keyword evidence="3 6" id="KW-0812">Transmembrane</keyword>
<accession>A0ABV4K3Z6</accession>
<evidence type="ECO:0000256" key="5">
    <source>
        <dbReference type="ARBA" id="ARBA00023136"/>
    </source>
</evidence>
<feature type="transmembrane region" description="Helical" evidence="6">
    <location>
        <begin position="232"/>
        <end position="252"/>
    </location>
</feature>
<comment type="subcellular location">
    <subcellularLocation>
        <location evidence="1">Cell membrane</location>
        <topology evidence="1">Multi-pass membrane protein</topology>
    </subcellularLocation>
</comment>
<proteinExistence type="predicted"/>
<evidence type="ECO:0000256" key="4">
    <source>
        <dbReference type="ARBA" id="ARBA00022989"/>
    </source>
</evidence>
<dbReference type="Proteomes" id="UP001568698">
    <property type="component" value="Unassembled WGS sequence"/>
</dbReference>
<dbReference type="RefSeq" id="WP_371387214.1">
    <property type="nucleotide sequence ID" value="NZ_JBGLYH010000039.1"/>
</dbReference>
<dbReference type="PANTHER" id="PTHR39087:SF2">
    <property type="entry name" value="UPF0104 MEMBRANE PROTEIN MJ1595"/>
    <property type="match status" value="1"/>
</dbReference>
<dbReference type="Pfam" id="PF03706">
    <property type="entry name" value="LPG_synthase_TM"/>
    <property type="match status" value="1"/>
</dbReference>
<keyword evidence="8" id="KW-1185">Reference proteome</keyword>
<dbReference type="EMBL" id="JBGLYH010000039">
    <property type="protein sequence ID" value="MEZ7197701.1"/>
    <property type="molecule type" value="Genomic_DNA"/>
</dbReference>
<evidence type="ECO:0000313" key="8">
    <source>
        <dbReference type="Proteomes" id="UP001568698"/>
    </source>
</evidence>
<evidence type="ECO:0000256" key="3">
    <source>
        <dbReference type="ARBA" id="ARBA00022692"/>
    </source>
</evidence>
<sequence length="318" mass="33928">MKIRILFILVQLAILAVCLYYLCTDVDWPVLADTFSHYSPLRALGVLASTLPIYAFMGLRLSQLSEGRLTVALGVLGTLLALALNNVLPTKLGEFAKAAYFKRKSPLGFSQSMGIIFLERFLDVNILALTGLAVALAFGLGTYALPLILAVVAGWAVLAVAARRIPPEGLHLARIPSEPVRRFVRLGTAAVRQAMQGRVLVKPLGSTLVLWVCNFFYLGLIPIWLMGMDLSVAQLLGVYGAVYLGLTVPGLPGGIGMTEGAMVAVLALGGLPKTDALAIALTVRAYNFIPPTLMGLAVLATAGHSRELLHVRGTEPEP</sequence>
<evidence type="ECO:0000313" key="7">
    <source>
        <dbReference type="EMBL" id="MEZ7197701.1"/>
    </source>
</evidence>
<keyword evidence="4 6" id="KW-1133">Transmembrane helix</keyword>
<evidence type="ECO:0000256" key="1">
    <source>
        <dbReference type="ARBA" id="ARBA00004651"/>
    </source>
</evidence>
<gene>
    <name evidence="7" type="ORF">AB6M95_13130</name>
</gene>
<organism evidence="7 8">
    <name type="scientific">Pseudodesulfovibrio karagichevae</name>
    <dbReference type="NCBI Taxonomy" id="3239305"/>
    <lineage>
        <taxon>Bacteria</taxon>
        <taxon>Pseudomonadati</taxon>
        <taxon>Thermodesulfobacteriota</taxon>
        <taxon>Desulfovibrionia</taxon>
        <taxon>Desulfovibrionales</taxon>
        <taxon>Desulfovibrionaceae</taxon>
    </lineage>
</organism>
<reference evidence="7 8" key="1">
    <citation type="submission" date="2024-08" db="EMBL/GenBank/DDBJ databases">
        <title>Sulfate-reducing bacteria isolated from formation water of the oil field in Kazakhstan and description of Pseudodesulfovibrio sp.</title>
        <authorList>
            <person name="Bidzhieva S.K."/>
            <person name="Tourova T.P."/>
            <person name="Grouzdev D.S."/>
            <person name="Beletsky A.V."/>
            <person name="Sokolova D.S."/>
            <person name="Samigullina S.R."/>
            <person name="Poltaraus A.B."/>
            <person name="Avtukh A.N."/>
            <person name="Tereshina V.M."/>
            <person name="Zhaparov N.S."/>
            <person name="Mardanov A.V."/>
            <person name="Nazina T.N."/>
        </authorList>
    </citation>
    <scope>NUCLEOTIDE SEQUENCE [LARGE SCALE GENOMIC DNA]</scope>
    <source>
        <strain evidence="7 8">9FUS</strain>
    </source>
</reference>
<evidence type="ECO:0000256" key="2">
    <source>
        <dbReference type="ARBA" id="ARBA00022475"/>
    </source>
</evidence>
<dbReference type="InterPro" id="IPR022791">
    <property type="entry name" value="L-PG_synthase/AglD"/>
</dbReference>
<feature type="transmembrane region" description="Helical" evidence="6">
    <location>
        <begin position="208"/>
        <end position="226"/>
    </location>
</feature>
<evidence type="ECO:0000256" key="6">
    <source>
        <dbReference type="SAM" id="Phobius"/>
    </source>
</evidence>
<feature type="transmembrane region" description="Helical" evidence="6">
    <location>
        <begin position="69"/>
        <end position="88"/>
    </location>
</feature>
<dbReference type="PANTHER" id="PTHR39087">
    <property type="entry name" value="UPF0104 MEMBRANE PROTEIN MJ1595"/>
    <property type="match status" value="1"/>
</dbReference>
<comment type="caution">
    <text evidence="7">The sequence shown here is derived from an EMBL/GenBank/DDBJ whole genome shotgun (WGS) entry which is preliminary data.</text>
</comment>